<dbReference type="AlphaFoldDB" id="H9UKX4"/>
<dbReference type="GO" id="GO:0032153">
    <property type="term" value="C:cell division site"/>
    <property type="evidence" value="ECO:0007669"/>
    <property type="project" value="TreeGrafter"/>
</dbReference>
<keyword evidence="10 21" id="KW-1133">Transmembrane helix</keyword>
<feature type="transmembrane region" description="Helical" evidence="21">
    <location>
        <begin position="171"/>
        <end position="188"/>
    </location>
</feature>
<dbReference type="GO" id="GO:0008360">
    <property type="term" value="P:regulation of cell shape"/>
    <property type="evidence" value="ECO:0007669"/>
    <property type="project" value="UniProtKB-KW"/>
</dbReference>
<keyword evidence="6" id="KW-0808">Transferase</keyword>
<comment type="subcellular location">
    <subcellularLocation>
        <location evidence="1">Cell membrane</location>
        <topology evidence="1">Multi-pass membrane protein</topology>
    </subcellularLocation>
</comment>
<keyword evidence="3" id="KW-1003">Cell membrane</keyword>
<evidence type="ECO:0000256" key="4">
    <source>
        <dbReference type="ARBA" id="ARBA00022618"/>
    </source>
</evidence>
<dbReference type="EC" id="2.4.99.28" evidence="19"/>
<dbReference type="PANTHER" id="PTHR30474">
    <property type="entry name" value="CELL CYCLE PROTEIN"/>
    <property type="match status" value="1"/>
</dbReference>
<evidence type="ECO:0000256" key="1">
    <source>
        <dbReference type="ARBA" id="ARBA00004651"/>
    </source>
</evidence>
<keyword evidence="8" id="KW-0133">Cell shape</keyword>
<evidence type="ECO:0000256" key="14">
    <source>
        <dbReference type="ARBA" id="ARBA00032370"/>
    </source>
</evidence>
<feature type="transmembrane region" description="Helical" evidence="21">
    <location>
        <begin position="51"/>
        <end position="69"/>
    </location>
</feature>
<evidence type="ECO:0000256" key="13">
    <source>
        <dbReference type="ARBA" id="ARBA00023316"/>
    </source>
</evidence>
<keyword evidence="13" id="KW-0961">Cell wall biogenesis/degradation</keyword>
<keyword evidence="7 21" id="KW-0812">Transmembrane</keyword>
<evidence type="ECO:0000256" key="20">
    <source>
        <dbReference type="ARBA" id="ARBA00049902"/>
    </source>
</evidence>
<comment type="catalytic activity">
    <reaction evidence="20">
        <text>[GlcNAc-(1-&gt;4)-Mur2Ac(oyl-L-Ala-gamma-D-Glu-L-Lys-D-Ala-D-Ala)](n)-di-trans,octa-cis-undecaprenyl diphosphate + beta-D-GlcNAc-(1-&gt;4)-Mur2Ac(oyl-L-Ala-gamma-D-Glu-L-Lys-D-Ala-D-Ala)-di-trans,octa-cis-undecaprenyl diphosphate = [GlcNAc-(1-&gt;4)-Mur2Ac(oyl-L-Ala-gamma-D-Glu-L-Lys-D-Ala-D-Ala)](n+1)-di-trans,octa-cis-undecaprenyl diphosphate + di-trans,octa-cis-undecaprenyl diphosphate + H(+)</text>
        <dbReference type="Rhea" id="RHEA:23708"/>
        <dbReference type="Rhea" id="RHEA-COMP:9602"/>
        <dbReference type="Rhea" id="RHEA-COMP:9603"/>
        <dbReference type="ChEBI" id="CHEBI:15378"/>
        <dbReference type="ChEBI" id="CHEBI:58405"/>
        <dbReference type="ChEBI" id="CHEBI:60033"/>
        <dbReference type="ChEBI" id="CHEBI:78435"/>
        <dbReference type="EC" id="2.4.99.28"/>
    </reaction>
</comment>
<keyword evidence="12" id="KW-0131">Cell cycle</keyword>
<proteinExistence type="inferred from homology"/>
<feature type="transmembrane region" description="Helical" evidence="21">
    <location>
        <begin position="313"/>
        <end position="336"/>
    </location>
</feature>
<dbReference type="GO" id="GO:0015648">
    <property type="term" value="F:lipid-linked peptidoglycan transporter activity"/>
    <property type="evidence" value="ECO:0007669"/>
    <property type="project" value="TreeGrafter"/>
</dbReference>
<accession>H9UKX4</accession>
<evidence type="ECO:0000256" key="8">
    <source>
        <dbReference type="ARBA" id="ARBA00022960"/>
    </source>
</evidence>
<dbReference type="EMBL" id="CP003282">
    <property type="protein sequence ID" value="AFG38167.1"/>
    <property type="molecule type" value="Genomic_DNA"/>
</dbReference>
<evidence type="ECO:0000256" key="7">
    <source>
        <dbReference type="ARBA" id="ARBA00022692"/>
    </source>
</evidence>
<dbReference type="PATRIC" id="fig|889378.3.peg.2105"/>
<evidence type="ECO:0000256" key="16">
    <source>
        <dbReference type="ARBA" id="ARBA00038053"/>
    </source>
</evidence>
<organism evidence="22 23">
    <name type="scientific">Spirochaeta africana (strain ATCC 700263 / DSM 8902 / Z-7692)</name>
    <dbReference type="NCBI Taxonomy" id="889378"/>
    <lineage>
        <taxon>Bacteria</taxon>
        <taxon>Pseudomonadati</taxon>
        <taxon>Spirochaetota</taxon>
        <taxon>Spirochaetia</taxon>
        <taxon>Spirochaetales</taxon>
        <taxon>Spirochaetaceae</taxon>
        <taxon>Spirochaeta</taxon>
    </lineage>
</organism>
<evidence type="ECO:0000313" key="23">
    <source>
        <dbReference type="Proteomes" id="UP000007383"/>
    </source>
</evidence>
<name>H9UKX4_SPIAZ</name>
<evidence type="ECO:0000256" key="9">
    <source>
        <dbReference type="ARBA" id="ARBA00022984"/>
    </source>
</evidence>
<evidence type="ECO:0000256" key="18">
    <source>
        <dbReference type="ARBA" id="ARBA00041418"/>
    </source>
</evidence>
<protein>
    <recommendedName>
        <fullName evidence="17">Probable peptidoglycan glycosyltransferase FtsW</fullName>
        <ecNumber evidence="19">2.4.99.28</ecNumber>
    </recommendedName>
    <alternativeName>
        <fullName evidence="18">Cell division protein FtsW</fullName>
    </alternativeName>
    <alternativeName>
        <fullName evidence="15">Cell wall polymerase</fullName>
    </alternativeName>
    <alternativeName>
        <fullName evidence="14">Peptidoglycan polymerase</fullName>
    </alternativeName>
</protein>
<keyword evidence="9" id="KW-0573">Peptidoglycan synthesis</keyword>
<dbReference type="Pfam" id="PF01098">
    <property type="entry name" value="FTSW_RODA_SPOVE"/>
    <property type="match status" value="1"/>
</dbReference>
<feature type="transmembrane region" description="Helical" evidence="21">
    <location>
        <begin position="19"/>
        <end position="39"/>
    </location>
</feature>
<keyword evidence="23" id="KW-1185">Reference proteome</keyword>
<sequence>MSNVFVIETAPSRRFDRPLIFVTLLLVGVGLTMLFSVSYSRADALFQNPFYFVQRQALLMLVGIVGALVLSRIDLRIIERVIPYAVVFNMLLLLLTFIPQLGATYLGARRWIVLFGFSFQPSELVKLTLVLYLSCMLGRKQDRFDDPVNTLLPPLMMTGLVAGLVYLQNDFSTTVFIVVIAGLIFYAAGVKLRYFVSLFIMAVPLLTILILSREHRVNRIISFIEPALDPRGSGYQVLMSQTALQTGGLWGRGIGMGRYKFGLLPEAHSDFLFAIVGEELGYLGVLAVLAMFLYLGYRGFLIARSANYGVVRLAAFGLSGVLMYQALLNMAVVAGMLPATGITLPFFSSGGTSAMVSLWICGALLNLSRYTEHDAGGERG</sequence>
<dbReference type="OrthoDB" id="9768187at2"/>
<evidence type="ECO:0000256" key="15">
    <source>
        <dbReference type="ARBA" id="ARBA00033270"/>
    </source>
</evidence>
<dbReference type="HOGENOM" id="CLU_029243_0_1_12"/>
<evidence type="ECO:0000256" key="17">
    <source>
        <dbReference type="ARBA" id="ARBA00041185"/>
    </source>
</evidence>
<feature type="transmembrane region" description="Helical" evidence="21">
    <location>
        <begin position="111"/>
        <end position="135"/>
    </location>
</feature>
<dbReference type="NCBIfam" id="TIGR02614">
    <property type="entry name" value="ftsW"/>
    <property type="match status" value="1"/>
</dbReference>
<dbReference type="GO" id="GO:0071555">
    <property type="term" value="P:cell wall organization"/>
    <property type="evidence" value="ECO:0007669"/>
    <property type="project" value="UniProtKB-KW"/>
</dbReference>
<evidence type="ECO:0000256" key="21">
    <source>
        <dbReference type="SAM" id="Phobius"/>
    </source>
</evidence>
<evidence type="ECO:0000256" key="19">
    <source>
        <dbReference type="ARBA" id="ARBA00044770"/>
    </source>
</evidence>
<comment type="similarity">
    <text evidence="16">Belongs to the SEDS family. FtsW subfamily.</text>
</comment>
<dbReference type="GO" id="GO:0005886">
    <property type="term" value="C:plasma membrane"/>
    <property type="evidence" value="ECO:0007669"/>
    <property type="project" value="UniProtKB-SubCell"/>
</dbReference>
<evidence type="ECO:0000256" key="3">
    <source>
        <dbReference type="ARBA" id="ARBA00022475"/>
    </source>
</evidence>
<dbReference type="GO" id="GO:0051301">
    <property type="term" value="P:cell division"/>
    <property type="evidence" value="ECO:0007669"/>
    <property type="project" value="UniProtKB-KW"/>
</dbReference>
<comment type="pathway">
    <text evidence="2">Cell wall biogenesis; peptidoglycan biosynthesis.</text>
</comment>
<dbReference type="PANTHER" id="PTHR30474:SF2">
    <property type="entry name" value="PEPTIDOGLYCAN GLYCOSYLTRANSFERASE FTSW-RELATED"/>
    <property type="match status" value="1"/>
</dbReference>
<reference evidence="23" key="1">
    <citation type="journal article" date="2013" name="Stand. Genomic Sci.">
        <title>Complete genome sequence of the halophilic bacterium Spirochaeta africana type strain (Z-7692(T)) from the alkaline Lake Magadi in the East African Rift.</title>
        <authorList>
            <person name="Liolos K."/>
            <person name="Abt B."/>
            <person name="Scheuner C."/>
            <person name="Teshima H."/>
            <person name="Held B."/>
            <person name="Lapidus A."/>
            <person name="Nolan M."/>
            <person name="Lucas S."/>
            <person name="Deshpande S."/>
            <person name="Cheng J.F."/>
            <person name="Tapia R."/>
            <person name="Goodwin L.A."/>
            <person name="Pitluck S."/>
            <person name="Pagani I."/>
            <person name="Ivanova N."/>
            <person name="Mavromatis K."/>
            <person name="Mikhailova N."/>
            <person name="Huntemann M."/>
            <person name="Pati A."/>
            <person name="Chen A."/>
            <person name="Palaniappan K."/>
            <person name="Land M."/>
            <person name="Rohde M."/>
            <person name="Tindall B.J."/>
            <person name="Detter J.C."/>
            <person name="Goker M."/>
            <person name="Bristow J."/>
            <person name="Eisen J.A."/>
            <person name="Markowitz V."/>
            <person name="Hugenholtz P."/>
            <person name="Woyke T."/>
            <person name="Klenk H.P."/>
            <person name="Kyrpides N.C."/>
        </authorList>
    </citation>
    <scope>NUCLEOTIDE SEQUENCE</scope>
    <source>
        <strain evidence="23">ATCC 700263 / DSM 8902 / Z-7692</strain>
    </source>
</reference>
<feature type="transmembrane region" description="Helical" evidence="21">
    <location>
        <begin position="81"/>
        <end position="99"/>
    </location>
</feature>
<dbReference type="RefSeq" id="WP_014456150.1">
    <property type="nucleotide sequence ID" value="NC_017098.1"/>
</dbReference>
<evidence type="ECO:0000256" key="11">
    <source>
        <dbReference type="ARBA" id="ARBA00023136"/>
    </source>
</evidence>
<gene>
    <name evidence="22" type="ordered locus">Spiaf_2119</name>
</gene>
<feature type="transmembrane region" description="Helical" evidence="21">
    <location>
        <begin position="280"/>
        <end position="301"/>
    </location>
</feature>
<feature type="transmembrane region" description="Helical" evidence="21">
    <location>
        <begin position="342"/>
        <end position="365"/>
    </location>
</feature>
<keyword evidence="5" id="KW-0328">Glycosyltransferase</keyword>
<dbReference type="GO" id="GO:0009252">
    <property type="term" value="P:peptidoglycan biosynthetic process"/>
    <property type="evidence" value="ECO:0007669"/>
    <property type="project" value="UniProtKB-KW"/>
</dbReference>
<evidence type="ECO:0000256" key="12">
    <source>
        <dbReference type="ARBA" id="ARBA00023306"/>
    </source>
</evidence>
<evidence type="ECO:0000256" key="2">
    <source>
        <dbReference type="ARBA" id="ARBA00004752"/>
    </source>
</evidence>
<dbReference type="InterPro" id="IPR013437">
    <property type="entry name" value="FtsW"/>
</dbReference>
<keyword evidence="11 21" id="KW-0472">Membrane</keyword>
<evidence type="ECO:0000256" key="5">
    <source>
        <dbReference type="ARBA" id="ARBA00022676"/>
    </source>
</evidence>
<dbReference type="STRING" id="889378.Spiaf_2119"/>
<evidence type="ECO:0000313" key="22">
    <source>
        <dbReference type="EMBL" id="AFG38167.1"/>
    </source>
</evidence>
<feature type="transmembrane region" description="Helical" evidence="21">
    <location>
        <begin position="195"/>
        <end position="212"/>
    </location>
</feature>
<evidence type="ECO:0000256" key="10">
    <source>
        <dbReference type="ARBA" id="ARBA00022989"/>
    </source>
</evidence>
<dbReference type="eggNOG" id="COG0772">
    <property type="taxonomic scope" value="Bacteria"/>
</dbReference>
<dbReference type="InterPro" id="IPR001182">
    <property type="entry name" value="FtsW/RodA"/>
</dbReference>
<evidence type="ECO:0000256" key="6">
    <source>
        <dbReference type="ARBA" id="ARBA00022679"/>
    </source>
</evidence>
<dbReference type="GO" id="GO:0008955">
    <property type="term" value="F:peptidoglycan glycosyltransferase activity"/>
    <property type="evidence" value="ECO:0007669"/>
    <property type="project" value="UniProtKB-EC"/>
</dbReference>
<dbReference type="Proteomes" id="UP000007383">
    <property type="component" value="Chromosome"/>
</dbReference>
<dbReference type="KEGG" id="sfc:Spiaf_2119"/>
<keyword evidence="4 22" id="KW-0132">Cell division</keyword>
<feature type="transmembrane region" description="Helical" evidence="21">
    <location>
        <begin position="147"/>
        <end position="165"/>
    </location>
</feature>